<evidence type="ECO:0000256" key="2">
    <source>
        <dbReference type="SAM" id="SignalP"/>
    </source>
</evidence>
<organism evidence="3 4">
    <name type="scientific">Chaetoceros tenuissimus</name>
    <dbReference type="NCBI Taxonomy" id="426638"/>
    <lineage>
        <taxon>Eukaryota</taxon>
        <taxon>Sar</taxon>
        <taxon>Stramenopiles</taxon>
        <taxon>Ochrophyta</taxon>
        <taxon>Bacillariophyta</taxon>
        <taxon>Coscinodiscophyceae</taxon>
        <taxon>Chaetocerotophycidae</taxon>
        <taxon>Chaetocerotales</taxon>
        <taxon>Chaetocerotaceae</taxon>
        <taxon>Chaetoceros</taxon>
    </lineage>
</organism>
<keyword evidence="2" id="KW-0732">Signal</keyword>
<keyword evidence="4" id="KW-1185">Reference proteome</keyword>
<keyword evidence="1" id="KW-0812">Transmembrane</keyword>
<gene>
    <name evidence="3" type="ORF">CTEN210_00088</name>
</gene>
<evidence type="ECO:0000256" key="1">
    <source>
        <dbReference type="SAM" id="Phobius"/>
    </source>
</evidence>
<feature type="chain" id="PRO_5041977771" evidence="2">
    <location>
        <begin position="18"/>
        <end position="390"/>
    </location>
</feature>
<evidence type="ECO:0000313" key="4">
    <source>
        <dbReference type="Proteomes" id="UP001054902"/>
    </source>
</evidence>
<reference evidence="3 4" key="1">
    <citation type="journal article" date="2021" name="Sci. Rep.">
        <title>The genome of the diatom Chaetoceros tenuissimus carries an ancient integrated fragment of an extant virus.</title>
        <authorList>
            <person name="Hongo Y."/>
            <person name="Kimura K."/>
            <person name="Takaki Y."/>
            <person name="Yoshida Y."/>
            <person name="Baba S."/>
            <person name="Kobayashi G."/>
            <person name="Nagasaki K."/>
            <person name="Hano T."/>
            <person name="Tomaru Y."/>
        </authorList>
    </citation>
    <scope>NUCLEOTIDE SEQUENCE [LARGE SCALE GENOMIC DNA]</scope>
    <source>
        <strain evidence="3 4">NIES-3715</strain>
    </source>
</reference>
<feature type="transmembrane region" description="Helical" evidence="1">
    <location>
        <begin position="355"/>
        <end position="376"/>
    </location>
</feature>
<accession>A0AAD3CEI3</accession>
<sequence>MKLAIATIASLFASAAAVEISSVPAESKLGMNLLSKARRAEQNAEDGEADMTWISGYALKFQGCHHISQWNAEAEGDEDVRIETKRLARFRLCPIESCSSSSGAGCSGKYGDYVVDMDTFLQTYVETKQEELEEKCESKKYYCGCDGSDDEQACLQNCFTNAGADYYDCIEEEEEQNAYGYNNLNANGEVKLNYMDYMECAQYQGANGNNNGGDDGAEYFVGPYCSDQGGKIVLGLFTDDTCTEFADEYGGRVTFQSIAGGNLPYSSTSIVDTSCYSCEDGDAEANANNAYGYQAKEPKESCTMMYENAGKCESKLTNELGYNNINENACTYMEGIKITRSNGIIIAGAATGNKVASAFIGIFTTSFVLLGAYVYYLKQKLERGSVNLSD</sequence>
<feature type="signal peptide" evidence="2">
    <location>
        <begin position="1"/>
        <end position="17"/>
    </location>
</feature>
<dbReference type="EMBL" id="BLLK01000013">
    <property type="protein sequence ID" value="GFH43615.1"/>
    <property type="molecule type" value="Genomic_DNA"/>
</dbReference>
<dbReference type="Proteomes" id="UP001054902">
    <property type="component" value="Unassembled WGS sequence"/>
</dbReference>
<evidence type="ECO:0000313" key="3">
    <source>
        <dbReference type="EMBL" id="GFH43615.1"/>
    </source>
</evidence>
<protein>
    <submittedName>
        <fullName evidence="3">Uncharacterized protein</fullName>
    </submittedName>
</protein>
<dbReference type="AlphaFoldDB" id="A0AAD3CEI3"/>
<name>A0AAD3CEI3_9STRA</name>
<keyword evidence="1" id="KW-0472">Membrane</keyword>
<keyword evidence="1" id="KW-1133">Transmembrane helix</keyword>
<proteinExistence type="predicted"/>
<comment type="caution">
    <text evidence="3">The sequence shown here is derived from an EMBL/GenBank/DDBJ whole genome shotgun (WGS) entry which is preliminary data.</text>
</comment>